<dbReference type="GO" id="GO:0005886">
    <property type="term" value="C:plasma membrane"/>
    <property type="evidence" value="ECO:0007669"/>
    <property type="project" value="InterPro"/>
</dbReference>
<evidence type="ECO:0000256" key="13">
    <source>
        <dbReference type="ARBA" id="ARBA00023136"/>
    </source>
</evidence>
<dbReference type="SMART" id="SM00044">
    <property type="entry name" value="CYCc"/>
    <property type="match status" value="2"/>
</dbReference>
<protein>
    <recommendedName>
        <fullName evidence="4">adenylate cyclase</fullName>
        <ecNumber evidence="4">4.6.1.1</ecNumber>
    </recommendedName>
</protein>
<dbReference type="GO" id="GO:0046872">
    <property type="term" value="F:metal ion binding"/>
    <property type="evidence" value="ECO:0007669"/>
    <property type="project" value="UniProtKB-KW"/>
</dbReference>
<comment type="similarity">
    <text evidence="18">Belongs to the adenylyl cyclase class-4/guanylyl cyclase family.</text>
</comment>
<gene>
    <name evidence="23" type="primary">LOC117643971</name>
</gene>
<keyword evidence="22" id="KW-1185">Reference proteome</keyword>
<evidence type="ECO:0000313" key="22">
    <source>
        <dbReference type="Proteomes" id="UP000515158"/>
    </source>
</evidence>
<dbReference type="GO" id="GO:0035556">
    <property type="term" value="P:intracellular signal transduction"/>
    <property type="evidence" value="ECO:0007669"/>
    <property type="project" value="InterPro"/>
</dbReference>
<organism evidence="23">
    <name type="scientific">Thrips palmi</name>
    <name type="common">Melon thrips</name>
    <dbReference type="NCBI Taxonomy" id="161013"/>
    <lineage>
        <taxon>Eukaryota</taxon>
        <taxon>Metazoa</taxon>
        <taxon>Ecdysozoa</taxon>
        <taxon>Arthropoda</taxon>
        <taxon>Hexapoda</taxon>
        <taxon>Insecta</taxon>
        <taxon>Pterygota</taxon>
        <taxon>Neoptera</taxon>
        <taxon>Paraneoptera</taxon>
        <taxon>Thysanoptera</taxon>
        <taxon>Terebrantia</taxon>
        <taxon>Thripoidea</taxon>
        <taxon>Thripidae</taxon>
        <taxon>Thrips</taxon>
    </lineage>
</organism>
<dbReference type="InterPro" id="IPR009398">
    <property type="entry name" value="Adcy_conserved_dom"/>
</dbReference>
<keyword evidence="7" id="KW-0677">Repeat</keyword>
<feature type="compositionally biased region" description="Low complexity" evidence="19">
    <location>
        <begin position="474"/>
        <end position="483"/>
    </location>
</feature>
<feature type="binding site" evidence="16">
    <location>
        <position position="1080"/>
    </location>
    <ligand>
        <name>ATP</name>
        <dbReference type="ChEBI" id="CHEBI:30616"/>
    </ligand>
</feature>
<feature type="binding site" evidence="17">
    <location>
        <position position="224"/>
    </location>
    <ligand>
        <name>Mg(2+)</name>
        <dbReference type="ChEBI" id="CHEBI:18420"/>
        <label>1</label>
        <note>catalytic</note>
    </ligand>
</feature>
<dbReference type="InterPro" id="IPR030672">
    <property type="entry name" value="Adcy"/>
</dbReference>
<feature type="binding site" evidence="16">
    <location>
        <begin position="224"/>
        <end position="229"/>
    </location>
    <ligand>
        <name>ATP</name>
        <dbReference type="ChEBI" id="CHEBI:30616"/>
    </ligand>
</feature>
<feature type="binding site" evidence="16">
    <location>
        <begin position="1040"/>
        <end position="1044"/>
    </location>
    <ligand>
        <name>ATP</name>
        <dbReference type="ChEBI" id="CHEBI:30616"/>
    </ligand>
</feature>
<evidence type="ECO:0000256" key="20">
    <source>
        <dbReference type="SAM" id="Phobius"/>
    </source>
</evidence>
<dbReference type="SUPFAM" id="SSF55073">
    <property type="entry name" value="Nucleotide cyclase"/>
    <property type="match status" value="2"/>
</dbReference>
<comment type="cofactor">
    <cofactor evidence="2">
        <name>Mn(2+)</name>
        <dbReference type="ChEBI" id="CHEBI:29035"/>
    </cofactor>
</comment>
<evidence type="ECO:0000256" key="11">
    <source>
        <dbReference type="ARBA" id="ARBA00022989"/>
    </source>
</evidence>
<proteinExistence type="inferred from homology"/>
<evidence type="ECO:0000256" key="17">
    <source>
        <dbReference type="PIRSR" id="PIRSR039050-51"/>
    </source>
</evidence>
<dbReference type="InterPro" id="IPR032628">
    <property type="entry name" value="AC_N"/>
</dbReference>
<feature type="binding site" evidence="17">
    <location>
        <position position="268"/>
    </location>
    <ligand>
        <name>Mg(2+)</name>
        <dbReference type="ChEBI" id="CHEBI:18420"/>
        <label>2</label>
        <note>catalytic</note>
    </ligand>
</feature>
<evidence type="ECO:0000256" key="1">
    <source>
        <dbReference type="ARBA" id="ARBA00001593"/>
    </source>
</evidence>
<evidence type="ECO:0000259" key="21">
    <source>
        <dbReference type="PROSITE" id="PS50125"/>
    </source>
</evidence>
<dbReference type="Pfam" id="PF00211">
    <property type="entry name" value="Guanylate_cyc"/>
    <property type="match status" value="2"/>
</dbReference>
<feature type="binding site" evidence="16">
    <location>
        <begin position="1033"/>
        <end position="1035"/>
    </location>
    <ligand>
        <name>ATP</name>
        <dbReference type="ChEBI" id="CHEBI:30616"/>
    </ligand>
</feature>
<dbReference type="PROSITE" id="PS00452">
    <property type="entry name" value="GUANYLATE_CYCLASE_1"/>
    <property type="match status" value="1"/>
</dbReference>
<sequence>MNSAKNKDMTPGLVWSLAGGTLNVLASVLAWWRCFANNYLHWAAIGTWVLFNLQAFLGKGLGFSDHDDLVWYVLFIVFVTYAMLPLPLRWCVTASVTTAAVHLGLLSNALHQPEQAVGVTEKKLIANSILYIGVNFAGMYARYLTDRSQRKAFLETHRSVETRYRTQKENDRQEKLLLSVLPDFVAREMIQDIAQEEEKGAFQPNQFHKIYIHCYDEVSILFADIKGFTALASQCSAQELVSVLNDLFARFDKIATENHCLRIKLLGDCYYCVSGLPVARKDHAVCSVEMGLHMIQAISATRERTKVALDMRIGIHSGSVLCGVLGLRKWQFDLWSYDVTLANHLESGGVPGRVHISQATLDCLGGAYDVEPSNGGDRDAYLKEHDVKTYLIKNTEPLRNRGRARHRAKQAAAQKKSHLLQPPGSVVMDVVIDVPPEVDDSQPAEVMVVPERGADVTAKNAANPDAIDKYPAAKEAGAAPAPAQDWTPEIPFKDLNDPRVDPDEDSFFEDNDRSASPMQGNTDKEPSDVGLIMDHSMEIESNERMRKENLHRWTLRFMDEEMEDKFCALKEVVFKSNMVCCYLLWLLIVAVQLIMMPRTKLQIFSLSGDTAFLTLAMVIVMAEEFEWMPRGVRFVSTQLTKNRHYRTVFICFLLCSMGCFSSLSLAVCAYNMQSQTVASGGHSTASVYTSAPVAFITPVMAAVAQPDGQAFSRCRYRRAAWAKASSAKPKRRIVPGAPGAPVAVPTAAYDSTTTQADAGMMEGCSTPEYSVYTWVVCLVAVATCLKLYFMVKMALASVFVLSHSVLILCLFPYVYTDGSERSDRTLPMLTLLGVFLTMVIHHARLVEIISRLDFLWKQQAARELEEMLETRHNNMQLLRNILPDHVATHFLSQDRPPEELYSQARDRVGVLFASIPNFTEFYNEDVNKGMECIRLLNEIIADFDEILDEPRFKVIEKIKTVGATYMAASGLGTLEPGEDAWDHLCALVDYALAMKTRLDEVNKHSFNAFHLRVGISCGPVVGGVIGARKPVYDVWGNTVNEASRMDSTGTLGMIQVPRATAEVLEARGFLLEPRGLVAVKGKGHMETCYVLGRVSGRSSAIRRQTSTYSSLAAVVYGMVQARRRQTLRAKGPRALGRARSQGRHGERPYHQGSRSRIANFSSFRESQKGGNELRLMPGPNRQLSADPSMLNSNSNRHLLSSLLAASAGAGDDARPARHHLNVFSSEFQLQTASAPQSPLMAPLGMSPYPPTATPNVTPSATPTATPNATPNATPALTPALTPITDFKNITQLLTVFMMTFLATA</sequence>
<dbReference type="InterPro" id="IPR029787">
    <property type="entry name" value="Nucleotide_cyclase"/>
</dbReference>
<dbReference type="OrthoDB" id="60033at2759"/>
<feature type="binding site" evidence="16">
    <location>
        <position position="959"/>
    </location>
    <ligand>
        <name>ATP</name>
        <dbReference type="ChEBI" id="CHEBI:30616"/>
    </ligand>
</feature>
<keyword evidence="12" id="KW-0115">cAMP biosynthesis</keyword>
<evidence type="ECO:0000256" key="6">
    <source>
        <dbReference type="ARBA" id="ARBA00022723"/>
    </source>
</evidence>
<feature type="binding site" evidence="16">
    <location>
        <position position="312"/>
    </location>
    <ligand>
        <name>ATP</name>
        <dbReference type="ChEBI" id="CHEBI:30616"/>
    </ligand>
</feature>
<feature type="transmembrane region" description="Helical" evidence="20">
    <location>
        <begin position="39"/>
        <end position="57"/>
    </location>
</feature>
<dbReference type="Gene3D" id="3.30.70.1230">
    <property type="entry name" value="Nucleotide cyclase"/>
    <property type="match status" value="2"/>
</dbReference>
<dbReference type="PANTHER" id="PTHR45627:SF1">
    <property type="entry name" value="ADENYLATE CYCLASE TYPE 8"/>
    <property type="match status" value="1"/>
</dbReference>
<keyword evidence="11 20" id="KW-1133">Transmembrane helix</keyword>
<dbReference type="GO" id="GO:0007189">
    <property type="term" value="P:adenylate cyclase-activating G protein-coupled receptor signaling pathway"/>
    <property type="evidence" value="ECO:0007669"/>
    <property type="project" value="TreeGrafter"/>
</dbReference>
<feature type="compositionally biased region" description="Low complexity" evidence="19">
    <location>
        <begin position="1253"/>
        <end position="1276"/>
    </location>
</feature>
<feature type="transmembrane region" description="Helical" evidence="20">
    <location>
        <begin position="795"/>
        <end position="814"/>
    </location>
</feature>
<dbReference type="FunFam" id="3.30.70.1230:FF:000114">
    <property type="entry name" value="Adenylate cyclase 8 (brain)"/>
    <property type="match status" value="1"/>
</dbReference>
<evidence type="ECO:0000256" key="14">
    <source>
        <dbReference type="ARBA" id="ARBA00023180"/>
    </source>
</evidence>
<feature type="binding site" evidence="17">
    <location>
        <position position="268"/>
    </location>
    <ligand>
        <name>Mg(2+)</name>
        <dbReference type="ChEBI" id="CHEBI:18420"/>
        <label>1</label>
        <note>catalytic</note>
    </ligand>
</feature>
<dbReference type="GO" id="GO:0005524">
    <property type="term" value="F:ATP binding"/>
    <property type="evidence" value="ECO:0007669"/>
    <property type="project" value="UniProtKB-KW"/>
</dbReference>
<feature type="transmembrane region" description="Helical" evidence="20">
    <location>
        <begin position="648"/>
        <end position="673"/>
    </location>
</feature>
<evidence type="ECO:0000256" key="7">
    <source>
        <dbReference type="ARBA" id="ARBA00022737"/>
    </source>
</evidence>
<feature type="region of interest" description="Disordered" evidence="19">
    <location>
        <begin position="474"/>
        <end position="529"/>
    </location>
</feature>
<dbReference type="InterPro" id="IPR018297">
    <property type="entry name" value="A/G_cyclase_CS"/>
</dbReference>
<comment type="subcellular location">
    <subcellularLocation>
        <location evidence="3">Membrane</location>
        <topology evidence="3">Multi-pass membrane protein</topology>
    </subcellularLocation>
</comment>
<feature type="transmembrane region" description="Helical" evidence="20">
    <location>
        <begin position="685"/>
        <end position="704"/>
    </location>
</feature>
<feature type="compositionally biased region" description="Basic and acidic residues" evidence="19">
    <location>
        <begin position="491"/>
        <end position="501"/>
    </location>
</feature>
<dbReference type="Pfam" id="PF06327">
    <property type="entry name" value="Adcy_cons_dom"/>
    <property type="match status" value="1"/>
</dbReference>
<dbReference type="PIRSF" id="PIRSF039050">
    <property type="entry name" value="Ade_cyc"/>
    <property type="match status" value="1"/>
</dbReference>
<keyword evidence="17" id="KW-0464">Manganese</keyword>
<dbReference type="InParanoid" id="A0A6P8ZLL2"/>
<dbReference type="InterPro" id="IPR001054">
    <property type="entry name" value="A/G_cyclase"/>
</dbReference>
<dbReference type="PROSITE" id="PS50125">
    <property type="entry name" value="GUANYLATE_CYCLASE_2"/>
    <property type="match status" value="2"/>
</dbReference>
<dbReference type="KEGG" id="tpal:117643971"/>
<evidence type="ECO:0000256" key="15">
    <source>
        <dbReference type="ARBA" id="ARBA00023239"/>
    </source>
</evidence>
<feature type="transmembrane region" description="Helical" evidence="20">
    <location>
        <begin position="769"/>
        <end position="789"/>
    </location>
</feature>
<keyword evidence="14" id="KW-0325">Glycoprotein</keyword>
<feature type="transmembrane region" description="Helical" evidence="20">
    <location>
        <begin position="69"/>
        <end position="88"/>
    </location>
</feature>
<keyword evidence="5 20" id="KW-0812">Transmembrane</keyword>
<evidence type="ECO:0000256" key="4">
    <source>
        <dbReference type="ARBA" id="ARBA00012201"/>
    </source>
</evidence>
<dbReference type="GO" id="GO:0004016">
    <property type="term" value="F:adenylate cyclase activity"/>
    <property type="evidence" value="ECO:0007669"/>
    <property type="project" value="UniProtKB-EC"/>
</dbReference>
<evidence type="ECO:0000256" key="10">
    <source>
        <dbReference type="ARBA" id="ARBA00022842"/>
    </source>
</evidence>
<feature type="transmembrane region" description="Helical" evidence="20">
    <location>
        <begin position="826"/>
        <end position="843"/>
    </location>
</feature>
<dbReference type="FunFam" id="3.30.70.1230:FF:000006">
    <property type="entry name" value="Adenylate cyclase"/>
    <property type="match status" value="1"/>
</dbReference>
<feature type="binding site" evidence="17">
    <location>
        <position position="225"/>
    </location>
    <ligand>
        <name>Mg(2+)</name>
        <dbReference type="ChEBI" id="CHEBI:18420"/>
        <label>2</label>
        <note>catalytic</note>
    </ligand>
</feature>
<keyword evidence="13 20" id="KW-0472">Membrane</keyword>
<evidence type="ECO:0000256" key="5">
    <source>
        <dbReference type="ARBA" id="ARBA00022692"/>
    </source>
</evidence>
<dbReference type="RefSeq" id="XP_034239049.1">
    <property type="nucleotide sequence ID" value="XM_034383158.1"/>
</dbReference>
<accession>A0A6P8ZLL2</accession>
<dbReference type="CDD" id="cd07302">
    <property type="entry name" value="CHD"/>
    <property type="match status" value="2"/>
</dbReference>
<dbReference type="Pfam" id="PF16214">
    <property type="entry name" value="AC_N"/>
    <property type="match status" value="1"/>
</dbReference>
<keyword evidence="8 16" id="KW-0547">Nucleotide-binding</keyword>
<dbReference type="FunCoup" id="A0A6P8ZLL2">
    <property type="interactions" value="59"/>
</dbReference>
<feature type="region of interest" description="Disordered" evidence="19">
    <location>
        <begin position="1246"/>
        <end position="1276"/>
    </location>
</feature>
<keyword evidence="9 16" id="KW-0067">ATP-binding</keyword>
<dbReference type="Proteomes" id="UP000515158">
    <property type="component" value="Unplaced"/>
</dbReference>
<evidence type="ECO:0000256" key="12">
    <source>
        <dbReference type="ARBA" id="ARBA00022998"/>
    </source>
</evidence>
<evidence type="ECO:0000256" key="2">
    <source>
        <dbReference type="ARBA" id="ARBA00001936"/>
    </source>
</evidence>
<feature type="binding site" evidence="17">
    <location>
        <position position="224"/>
    </location>
    <ligand>
        <name>Mg(2+)</name>
        <dbReference type="ChEBI" id="CHEBI:18420"/>
        <label>2</label>
        <note>catalytic</note>
    </ligand>
</feature>
<evidence type="ECO:0000256" key="9">
    <source>
        <dbReference type="ARBA" id="ARBA00022840"/>
    </source>
</evidence>
<feature type="region of interest" description="Disordered" evidence="19">
    <location>
        <begin position="1126"/>
        <end position="1192"/>
    </location>
</feature>
<evidence type="ECO:0000256" key="19">
    <source>
        <dbReference type="SAM" id="MobiDB-lite"/>
    </source>
</evidence>
<evidence type="ECO:0000256" key="8">
    <source>
        <dbReference type="ARBA" id="ARBA00022741"/>
    </source>
</evidence>
<feature type="transmembrane region" description="Helical" evidence="20">
    <location>
        <begin position="601"/>
        <end position="622"/>
    </location>
</feature>
<comment type="cofactor">
    <cofactor evidence="17">
        <name>Mg(2+)</name>
        <dbReference type="ChEBI" id="CHEBI:18420"/>
    </cofactor>
    <cofactor evidence="17">
        <name>Mn(2+)</name>
        <dbReference type="ChEBI" id="CHEBI:29035"/>
    </cofactor>
    <text evidence="17">Binds 2 magnesium ions per subunit. Is also active with manganese (in vitro).</text>
</comment>
<feature type="compositionally biased region" description="Polar residues" evidence="19">
    <location>
        <begin position="1152"/>
        <end position="1164"/>
    </location>
</feature>
<feature type="transmembrane region" description="Helical" evidence="20">
    <location>
        <begin position="12"/>
        <end position="33"/>
    </location>
</feature>
<name>A0A6P8ZLL2_THRPL</name>
<keyword evidence="15 18" id="KW-0456">Lyase</keyword>
<feature type="binding site" evidence="16">
    <location>
        <begin position="266"/>
        <end position="268"/>
    </location>
    <ligand>
        <name>ATP</name>
        <dbReference type="ChEBI" id="CHEBI:30616"/>
    </ligand>
</feature>
<dbReference type="EC" id="4.6.1.1" evidence="4"/>
<evidence type="ECO:0000256" key="16">
    <source>
        <dbReference type="PIRSR" id="PIRSR039050-50"/>
    </source>
</evidence>
<dbReference type="GeneID" id="117643971"/>
<feature type="transmembrane region" description="Helical" evidence="20">
    <location>
        <begin position="572"/>
        <end position="595"/>
    </location>
</feature>
<comment type="catalytic activity">
    <reaction evidence="1">
        <text>ATP = 3',5'-cyclic AMP + diphosphate</text>
        <dbReference type="Rhea" id="RHEA:15389"/>
        <dbReference type="ChEBI" id="CHEBI:30616"/>
        <dbReference type="ChEBI" id="CHEBI:33019"/>
        <dbReference type="ChEBI" id="CHEBI:58165"/>
        <dbReference type="EC" id="4.6.1.1"/>
    </reaction>
</comment>
<keyword evidence="10 17" id="KW-0460">Magnesium</keyword>
<dbReference type="PANTHER" id="PTHR45627">
    <property type="entry name" value="ADENYLATE CYCLASE TYPE 1"/>
    <property type="match status" value="1"/>
</dbReference>
<evidence type="ECO:0000256" key="3">
    <source>
        <dbReference type="ARBA" id="ARBA00004141"/>
    </source>
</evidence>
<reference evidence="23" key="1">
    <citation type="submission" date="2025-08" db="UniProtKB">
        <authorList>
            <consortium name="RefSeq"/>
        </authorList>
    </citation>
    <scope>IDENTIFICATION</scope>
    <source>
        <tissue evidence="23">Total insect</tissue>
    </source>
</reference>
<feature type="domain" description="Guanylate cyclase" evidence="21">
    <location>
        <begin position="219"/>
        <end position="346"/>
    </location>
</feature>
<dbReference type="GO" id="GO:0006171">
    <property type="term" value="P:cAMP biosynthetic process"/>
    <property type="evidence" value="ECO:0007669"/>
    <property type="project" value="UniProtKB-KW"/>
</dbReference>
<evidence type="ECO:0000313" key="23">
    <source>
        <dbReference type="RefSeq" id="XP_034239049.1"/>
    </source>
</evidence>
<keyword evidence="6 17" id="KW-0479">Metal-binding</keyword>
<feature type="domain" description="Guanylate cyclase" evidence="21">
    <location>
        <begin position="909"/>
        <end position="1046"/>
    </location>
</feature>
<evidence type="ECO:0000256" key="18">
    <source>
        <dbReference type="RuleBase" id="RU000405"/>
    </source>
</evidence>